<gene>
    <name evidence="1" type="ORF">GCK32_020298</name>
</gene>
<reference evidence="1 2" key="1">
    <citation type="submission" date="2019-10" db="EMBL/GenBank/DDBJ databases">
        <title>Assembly and Annotation for the nematode Trichostrongylus colubriformis.</title>
        <authorList>
            <person name="Martin J."/>
        </authorList>
    </citation>
    <scope>NUCLEOTIDE SEQUENCE [LARGE SCALE GENOMIC DNA]</scope>
    <source>
        <strain evidence="1">G859</strain>
        <tissue evidence="1">Whole worm</tissue>
    </source>
</reference>
<accession>A0AAN8J048</accession>
<dbReference type="EMBL" id="WIXE01017858">
    <property type="protein sequence ID" value="KAK5971389.1"/>
    <property type="molecule type" value="Genomic_DNA"/>
</dbReference>
<dbReference type="Proteomes" id="UP001331761">
    <property type="component" value="Unassembled WGS sequence"/>
</dbReference>
<dbReference type="AlphaFoldDB" id="A0AAN8J048"/>
<evidence type="ECO:0000313" key="2">
    <source>
        <dbReference type="Proteomes" id="UP001331761"/>
    </source>
</evidence>
<evidence type="ECO:0000313" key="1">
    <source>
        <dbReference type="EMBL" id="KAK5971389.1"/>
    </source>
</evidence>
<protein>
    <submittedName>
        <fullName evidence="1">Uncharacterized protein</fullName>
    </submittedName>
</protein>
<name>A0AAN8J048_TRICO</name>
<organism evidence="1 2">
    <name type="scientific">Trichostrongylus colubriformis</name>
    <name type="common">Black scour worm</name>
    <dbReference type="NCBI Taxonomy" id="6319"/>
    <lineage>
        <taxon>Eukaryota</taxon>
        <taxon>Metazoa</taxon>
        <taxon>Ecdysozoa</taxon>
        <taxon>Nematoda</taxon>
        <taxon>Chromadorea</taxon>
        <taxon>Rhabditida</taxon>
        <taxon>Rhabditina</taxon>
        <taxon>Rhabditomorpha</taxon>
        <taxon>Strongyloidea</taxon>
        <taxon>Trichostrongylidae</taxon>
        <taxon>Trichostrongylus</taxon>
    </lineage>
</organism>
<comment type="caution">
    <text evidence="1">The sequence shown here is derived from an EMBL/GenBank/DDBJ whole genome shotgun (WGS) entry which is preliminary data.</text>
</comment>
<sequence length="122" mass="13556">MLGIVVAVTRRGSAINNIYAAFEGAPDFVQLTQSLCSFPLGQVDGEDLLLADARTNVSCAMRFSHAAISSEARRFSTNAIRRFLPAYPHEAILPLRVARVPPHDRAWVDERLGEFQSYRINP</sequence>
<proteinExistence type="predicted"/>
<keyword evidence="2" id="KW-1185">Reference proteome</keyword>